<dbReference type="Proteomes" id="UP000809587">
    <property type="component" value="Unassembled WGS sequence"/>
</dbReference>
<reference evidence="1 2" key="1">
    <citation type="submission" date="2021-02" db="EMBL/GenBank/DDBJ databases">
        <authorList>
            <person name="Lee D.-H."/>
        </authorList>
    </citation>
    <scope>NUCLEOTIDE SEQUENCE [LARGE SCALE GENOMIC DNA]</scope>
    <source>
        <strain evidence="1 2">MMS20-R2-29</strain>
    </source>
</reference>
<comment type="caution">
    <text evidence="1">The sequence shown here is derived from an EMBL/GenBank/DDBJ whole genome shotgun (WGS) entry which is preliminary data.</text>
</comment>
<evidence type="ECO:0000313" key="2">
    <source>
        <dbReference type="Proteomes" id="UP000809587"/>
    </source>
</evidence>
<accession>A0ABS2JMH9</accession>
<evidence type="ECO:0000313" key="1">
    <source>
        <dbReference type="EMBL" id="MBM7086836.1"/>
    </source>
</evidence>
<protein>
    <submittedName>
        <fullName evidence="1">Uncharacterized protein</fullName>
    </submittedName>
</protein>
<sequence length="128" mass="13651">MSGMPQERGIFTGADALTDNVALVEWFNSTRRILHAAALELGVTASELDARLRVVGGGIMVGGLTGRARARQVARPITHASEALVTASQYIVTASTRFEAVYLPELEAVGYKPRRDGFRFTTGSGGGR</sequence>
<organism evidence="1 2">
    <name type="scientific">Micromonospora humidisoli</name>
    <dbReference type="NCBI Taxonomy" id="2807622"/>
    <lineage>
        <taxon>Bacteria</taxon>
        <taxon>Bacillati</taxon>
        <taxon>Actinomycetota</taxon>
        <taxon>Actinomycetes</taxon>
        <taxon>Micromonosporales</taxon>
        <taxon>Micromonosporaceae</taxon>
        <taxon>Micromonospora</taxon>
    </lineage>
</organism>
<keyword evidence="2" id="KW-1185">Reference proteome</keyword>
<proteinExistence type="predicted"/>
<dbReference type="EMBL" id="JAFEUO010000014">
    <property type="protein sequence ID" value="MBM7086836.1"/>
    <property type="molecule type" value="Genomic_DNA"/>
</dbReference>
<gene>
    <name evidence="1" type="ORF">JQN84_30360</name>
</gene>
<name>A0ABS2JMH9_9ACTN</name>